<accession>F4WM93</accession>
<protein>
    <submittedName>
        <fullName evidence="2">Uncharacterized protein</fullName>
    </submittedName>
</protein>
<proteinExistence type="predicted"/>
<evidence type="ECO:0000313" key="3">
    <source>
        <dbReference type="Proteomes" id="UP000007755"/>
    </source>
</evidence>
<feature type="region of interest" description="Disordered" evidence="1">
    <location>
        <begin position="26"/>
        <end position="72"/>
    </location>
</feature>
<gene>
    <name evidence="2" type="ORF">G5I_06927</name>
</gene>
<sequence length="146" mass="15882">MTLSLAPDRTSRLKFPVVAEELIEYSGARHGEHSRRTSAGKLWVSEGKLSLPPPSSSSSESRAGARPRGRNPFADCHGQALAIIPADFECNDEVSFTDPQRNLVAHRPAKVLRVLSSSNRLDVRGRPREKGRTTAKRAVLSATPGN</sequence>
<feature type="compositionally biased region" description="Basic and acidic residues" evidence="1">
    <location>
        <begin position="121"/>
        <end position="132"/>
    </location>
</feature>
<name>F4WM93_ACREC</name>
<evidence type="ECO:0000256" key="1">
    <source>
        <dbReference type="SAM" id="MobiDB-lite"/>
    </source>
</evidence>
<dbReference type="EMBL" id="GL888217">
    <property type="protein sequence ID" value="EGI64737.1"/>
    <property type="molecule type" value="Genomic_DNA"/>
</dbReference>
<keyword evidence="3" id="KW-1185">Reference proteome</keyword>
<organism evidence="3">
    <name type="scientific">Acromyrmex echinatior</name>
    <name type="common">Panamanian leafcutter ant</name>
    <name type="synonym">Acromyrmex octospinosus echinatior</name>
    <dbReference type="NCBI Taxonomy" id="103372"/>
    <lineage>
        <taxon>Eukaryota</taxon>
        <taxon>Metazoa</taxon>
        <taxon>Ecdysozoa</taxon>
        <taxon>Arthropoda</taxon>
        <taxon>Hexapoda</taxon>
        <taxon>Insecta</taxon>
        <taxon>Pterygota</taxon>
        <taxon>Neoptera</taxon>
        <taxon>Endopterygota</taxon>
        <taxon>Hymenoptera</taxon>
        <taxon>Apocrita</taxon>
        <taxon>Aculeata</taxon>
        <taxon>Formicoidea</taxon>
        <taxon>Formicidae</taxon>
        <taxon>Myrmicinae</taxon>
        <taxon>Acromyrmex</taxon>
    </lineage>
</organism>
<reference evidence="2" key="1">
    <citation type="submission" date="2011-02" db="EMBL/GenBank/DDBJ databases">
        <title>The genome of the leaf-cutting ant Acromyrmex echinatior suggests key adaptations to social evolution and fungus farming.</title>
        <authorList>
            <person name="Nygaard S."/>
            <person name="Zhang G."/>
        </authorList>
    </citation>
    <scope>NUCLEOTIDE SEQUENCE</scope>
</reference>
<feature type="compositionally biased region" description="Low complexity" evidence="1">
    <location>
        <begin position="45"/>
        <end position="66"/>
    </location>
</feature>
<feature type="region of interest" description="Disordered" evidence="1">
    <location>
        <begin position="118"/>
        <end position="146"/>
    </location>
</feature>
<dbReference type="InParanoid" id="F4WM93"/>
<dbReference type="AlphaFoldDB" id="F4WM93"/>
<dbReference type="Proteomes" id="UP000007755">
    <property type="component" value="Unassembled WGS sequence"/>
</dbReference>
<evidence type="ECO:0000313" key="2">
    <source>
        <dbReference type="EMBL" id="EGI64737.1"/>
    </source>
</evidence>